<dbReference type="Gene3D" id="2.40.30.170">
    <property type="match status" value="1"/>
</dbReference>
<dbReference type="AlphaFoldDB" id="M5RXF7"/>
<evidence type="ECO:0000313" key="2">
    <source>
        <dbReference type="Proteomes" id="UP000011991"/>
    </source>
</evidence>
<sequence>MSWSGYPTDPENGEGYFQSGTELMSIVEGDNWDVEIVMSQSQVQRIAFGSKVKLALQSDPGTVFTGVVTDISRAQWTPELNTPRWDDINATRQQAPATTSYVVRAAVKLPDDIHFLAGSIAISRIDAAPISLAGRIIRGLNGLLRFR</sequence>
<dbReference type="Proteomes" id="UP000011991">
    <property type="component" value="Unassembled WGS sequence"/>
</dbReference>
<evidence type="ECO:0000313" key="1">
    <source>
        <dbReference type="EMBL" id="EMI20092.1"/>
    </source>
</evidence>
<dbReference type="PATRIC" id="fig|1265738.3.peg.2966"/>
<dbReference type="EMBL" id="ANOG01000428">
    <property type="protein sequence ID" value="EMI20092.1"/>
    <property type="molecule type" value="Genomic_DNA"/>
</dbReference>
<name>M5RXF7_9BACT</name>
<keyword evidence="2" id="KW-1185">Reference proteome</keyword>
<protein>
    <submittedName>
        <fullName evidence="1">Uncharacterized protein</fullName>
    </submittedName>
</protein>
<organism evidence="1 2">
    <name type="scientific">Rhodopirellula maiorica SM1</name>
    <dbReference type="NCBI Taxonomy" id="1265738"/>
    <lineage>
        <taxon>Bacteria</taxon>
        <taxon>Pseudomonadati</taxon>
        <taxon>Planctomycetota</taxon>
        <taxon>Planctomycetia</taxon>
        <taxon>Pirellulales</taxon>
        <taxon>Pirellulaceae</taxon>
        <taxon>Novipirellula</taxon>
    </lineage>
</organism>
<accession>M5RXF7</accession>
<comment type="caution">
    <text evidence="1">The sequence shown here is derived from an EMBL/GenBank/DDBJ whole genome shotgun (WGS) entry which is preliminary data.</text>
</comment>
<reference evidence="1 2" key="1">
    <citation type="journal article" date="2013" name="Mar. Genomics">
        <title>Expression of sulfatases in Rhodopirellula baltica and the diversity of sulfatases in the genus Rhodopirellula.</title>
        <authorList>
            <person name="Wegner C.E."/>
            <person name="Richter-Heitmann T."/>
            <person name="Klindworth A."/>
            <person name="Klockow C."/>
            <person name="Richter M."/>
            <person name="Achstetter T."/>
            <person name="Glockner F.O."/>
            <person name="Harder J."/>
        </authorList>
    </citation>
    <scope>NUCLEOTIDE SEQUENCE [LARGE SCALE GENOMIC DNA]</scope>
    <source>
        <strain evidence="1 2">SM1</strain>
    </source>
</reference>
<proteinExistence type="predicted"/>
<gene>
    <name evidence="1" type="ORF">RMSM_02972</name>
</gene>